<dbReference type="Gene3D" id="3.90.25.10">
    <property type="entry name" value="UDP-galactose 4-epimerase, domain 1"/>
    <property type="match status" value="1"/>
</dbReference>
<accession>A0A9P9FVT7</accession>
<dbReference type="InterPro" id="IPR036291">
    <property type="entry name" value="NAD(P)-bd_dom_sf"/>
</dbReference>
<dbReference type="InterPro" id="IPR051164">
    <property type="entry name" value="NmrA-like_oxidored"/>
</dbReference>
<proteinExistence type="inferred from homology"/>
<evidence type="ECO:0000256" key="2">
    <source>
        <dbReference type="ARBA" id="ARBA00022857"/>
    </source>
</evidence>
<keyword evidence="5" id="KW-1185">Reference proteome</keyword>
<dbReference type="PANTHER" id="PTHR42748:SF7">
    <property type="entry name" value="NMRA LIKE REDOX SENSOR 1-RELATED"/>
    <property type="match status" value="1"/>
</dbReference>
<evidence type="ECO:0000313" key="5">
    <source>
        <dbReference type="Proteomes" id="UP000720189"/>
    </source>
</evidence>
<dbReference type="Gene3D" id="3.40.50.720">
    <property type="entry name" value="NAD(P)-binding Rossmann-like Domain"/>
    <property type="match status" value="1"/>
</dbReference>
<evidence type="ECO:0000313" key="4">
    <source>
        <dbReference type="EMBL" id="KAH7202860.1"/>
    </source>
</evidence>
<name>A0A9P9FVT7_FUSRE</name>
<dbReference type="OrthoDB" id="3358371at2759"/>
<gene>
    <name evidence="4" type="ORF">BKA55DRAFT_587633</name>
</gene>
<dbReference type="GeneID" id="70224641"/>
<protein>
    <recommendedName>
        <fullName evidence="3">NmrA-like domain-containing protein</fullName>
    </recommendedName>
</protein>
<comment type="similarity">
    <text evidence="1">Belongs to the NmrA-type oxidoreductase family.</text>
</comment>
<dbReference type="EMBL" id="JAGMUX010000048">
    <property type="protein sequence ID" value="KAH7202860.1"/>
    <property type="molecule type" value="Genomic_DNA"/>
</dbReference>
<dbReference type="Proteomes" id="UP000720189">
    <property type="component" value="Unassembled WGS sequence"/>
</dbReference>
<dbReference type="PANTHER" id="PTHR42748">
    <property type="entry name" value="NITROGEN METABOLITE REPRESSION PROTEIN NMRA FAMILY MEMBER"/>
    <property type="match status" value="1"/>
</dbReference>
<sequence>MSFTQSQQTIVVVGATGIQGSGVVRALLSDEYGGPWFVRALTQDPSSGKAQKLLSDYQTTDNRLSLVSGHVYDESSLRSAFTGAYGVFAMTSERYPGKLITEEWELKHEINAGRNIISAAKECCIKHLVFSSLPDTVKASDGQFKRIHHMNNKHSIEQLARKELNGFTSLIPGFFYTNLVWPQYCRLREDGVVQFCMPLPGNQMAQWTDPAHDMGAFSAKIFHLGVEKTKGKAFLALGPRITPEGMAKVFMRVTGKPAVHSPISFEEFGRLSSALVGPAFKEDAIEMMRWAAVAPTDKTCYGAFELEVEQSSEDLGLTASSFEDWLARSGWTGP</sequence>
<dbReference type="SUPFAM" id="SSF51735">
    <property type="entry name" value="NAD(P)-binding Rossmann-fold domains"/>
    <property type="match status" value="1"/>
</dbReference>
<dbReference type="RefSeq" id="XP_046040672.1">
    <property type="nucleotide sequence ID" value="XM_046194687.1"/>
</dbReference>
<evidence type="ECO:0000256" key="1">
    <source>
        <dbReference type="ARBA" id="ARBA00006328"/>
    </source>
</evidence>
<dbReference type="InterPro" id="IPR008030">
    <property type="entry name" value="NmrA-like"/>
</dbReference>
<dbReference type="Pfam" id="PF05368">
    <property type="entry name" value="NmrA"/>
    <property type="match status" value="1"/>
</dbReference>
<dbReference type="AlphaFoldDB" id="A0A9P9FVT7"/>
<keyword evidence="2" id="KW-0521">NADP</keyword>
<evidence type="ECO:0000259" key="3">
    <source>
        <dbReference type="Pfam" id="PF05368"/>
    </source>
</evidence>
<reference evidence="4" key="1">
    <citation type="journal article" date="2021" name="Nat. Commun.">
        <title>Genetic determinants of endophytism in the Arabidopsis root mycobiome.</title>
        <authorList>
            <person name="Mesny F."/>
            <person name="Miyauchi S."/>
            <person name="Thiergart T."/>
            <person name="Pickel B."/>
            <person name="Atanasova L."/>
            <person name="Karlsson M."/>
            <person name="Huettel B."/>
            <person name="Barry K.W."/>
            <person name="Haridas S."/>
            <person name="Chen C."/>
            <person name="Bauer D."/>
            <person name="Andreopoulos W."/>
            <person name="Pangilinan J."/>
            <person name="LaButti K."/>
            <person name="Riley R."/>
            <person name="Lipzen A."/>
            <person name="Clum A."/>
            <person name="Drula E."/>
            <person name="Henrissat B."/>
            <person name="Kohler A."/>
            <person name="Grigoriev I.V."/>
            <person name="Martin F.M."/>
            <person name="Hacquard S."/>
        </authorList>
    </citation>
    <scope>NUCLEOTIDE SEQUENCE</scope>
    <source>
        <strain evidence="4">MPI-CAGE-AT-0023</strain>
    </source>
</reference>
<organism evidence="4 5">
    <name type="scientific">Fusarium redolens</name>
    <dbReference type="NCBI Taxonomy" id="48865"/>
    <lineage>
        <taxon>Eukaryota</taxon>
        <taxon>Fungi</taxon>
        <taxon>Dikarya</taxon>
        <taxon>Ascomycota</taxon>
        <taxon>Pezizomycotina</taxon>
        <taxon>Sordariomycetes</taxon>
        <taxon>Hypocreomycetidae</taxon>
        <taxon>Hypocreales</taxon>
        <taxon>Nectriaceae</taxon>
        <taxon>Fusarium</taxon>
        <taxon>Fusarium redolens species complex</taxon>
    </lineage>
</organism>
<comment type="caution">
    <text evidence="4">The sequence shown here is derived from an EMBL/GenBank/DDBJ whole genome shotgun (WGS) entry which is preliminary data.</text>
</comment>
<feature type="domain" description="NmrA-like" evidence="3">
    <location>
        <begin position="7"/>
        <end position="291"/>
    </location>
</feature>